<dbReference type="OrthoDB" id="3568407at2"/>
<proteinExistence type="predicted"/>
<dbReference type="Proteomes" id="UP000232003">
    <property type="component" value="Chromosome"/>
</dbReference>
<dbReference type="EMBL" id="CP024785">
    <property type="protein sequence ID" value="AUB42633.1"/>
    <property type="molecule type" value="Genomic_DNA"/>
</dbReference>
<keyword evidence="1" id="KW-0808">Transferase</keyword>
<accession>A0A2K8T4X9</accession>
<protein>
    <submittedName>
        <fullName evidence="1">Ubiqui/menaqui biosynthesis C-methylase UbiE</fullName>
    </submittedName>
</protein>
<evidence type="ECO:0000313" key="1">
    <source>
        <dbReference type="EMBL" id="AUB42633.1"/>
    </source>
</evidence>
<gene>
    <name evidence="1" type="ORF">COO91_08779</name>
</gene>
<name>A0A2K8T4X9_9NOSO</name>
<keyword evidence="1" id="KW-0489">Methyltransferase</keyword>
<reference evidence="1 2" key="1">
    <citation type="submission" date="2017-11" db="EMBL/GenBank/DDBJ databases">
        <title>Complete genome of a free-living desiccation-tolerant cyanobacterium and its photosynthetic adaptation to extreme terrestrial habitat.</title>
        <authorList>
            <person name="Shang J."/>
        </authorList>
    </citation>
    <scope>NUCLEOTIDE SEQUENCE [LARGE SCALE GENOMIC DNA]</scope>
    <source>
        <strain evidence="1 2">CCNUN1</strain>
    </source>
</reference>
<evidence type="ECO:0000313" key="2">
    <source>
        <dbReference type="Proteomes" id="UP000232003"/>
    </source>
</evidence>
<dbReference type="AlphaFoldDB" id="A0A2K8T4X9"/>
<sequence>MTDNILEQQIQYYCARANEYDEWFYRKGRYDRGAQNNQRWFNEVAVIKNTLHQIGVVNDILECKDSGLILWK</sequence>
<dbReference type="RefSeq" id="WP_100902590.1">
    <property type="nucleotide sequence ID" value="NZ_CP024785.1"/>
</dbReference>
<dbReference type="KEGG" id="nfl:COO91_08779"/>
<dbReference type="GO" id="GO:0008168">
    <property type="term" value="F:methyltransferase activity"/>
    <property type="evidence" value="ECO:0007669"/>
    <property type="project" value="UniProtKB-KW"/>
</dbReference>
<keyword evidence="2" id="KW-1185">Reference proteome</keyword>
<organism evidence="1 2">
    <name type="scientific">Nostoc flagelliforme CCNUN1</name>
    <dbReference type="NCBI Taxonomy" id="2038116"/>
    <lineage>
        <taxon>Bacteria</taxon>
        <taxon>Bacillati</taxon>
        <taxon>Cyanobacteriota</taxon>
        <taxon>Cyanophyceae</taxon>
        <taxon>Nostocales</taxon>
        <taxon>Nostocaceae</taxon>
        <taxon>Nostoc</taxon>
    </lineage>
</organism>
<dbReference type="GO" id="GO:0032259">
    <property type="term" value="P:methylation"/>
    <property type="evidence" value="ECO:0007669"/>
    <property type="project" value="UniProtKB-KW"/>
</dbReference>